<dbReference type="Pfam" id="PF00589">
    <property type="entry name" value="Phage_integrase"/>
    <property type="match status" value="1"/>
</dbReference>
<name>A0A090N8X6_AFIFE</name>
<dbReference type="InterPro" id="IPR013762">
    <property type="entry name" value="Integrase-like_cat_sf"/>
</dbReference>
<dbReference type="InterPro" id="IPR002104">
    <property type="entry name" value="Integrase_catalytic"/>
</dbReference>
<evidence type="ECO:0000256" key="2">
    <source>
        <dbReference type="ARBA" id="ARBA00022908"/>
    </source>
</evidence>
<reference evidence="7 8" key="1">
    <citation type="journal article" date="2014" name="Genome Announc.">
        <title>Genome Sequence of Afipia felis Strain 76713, Isolated in Hospital Water Using an Amoeba Co-Culture Procedure.</title>
        <authorList>
            <person name="Benamar S."/>
            <person name="La Scola B."/>
            <person name="Croce O."/>
        </authorList>
    </citation>
    <scope>NUCLEOTIDE SEQUENCE [LARGE SCALE GENOMIC DNA]</scope>
    <source>
        <strain evidence="7 8">76713</strain>
    </source>
</reference>
<dbReference type="Proteomes" id="UP000035762">
    <property type="component" value="Unassembled WGS sequence"/>
</dbReference>
<dbReference type="PANTHER" id="PTHR30349">
    <property type="entry name" value="PHAGE INTEGRASE-RELATED"/>
    <property type="match status" value="1"/>
</dbReference>
<evidence type="ECO:0000313" key="8">
    <source>
        <dbReference type="Proteomes" id="UP000035762"/>
    </source>
</evidence>
<evidence type="ECO:0000256" key="1">
    <source>
        <dbReference type="ARBA" id="ARBA00008857"/>
    </source>
</evidence>
<feature type="region of interest" description="Disordered" evidence="5">
    <location>
        <begin position="210"/>
        <end position="232"/>
    </location>
</feature>
<keyword evidence="2" id="KW-0229">DNA integration</keyword>
<organism evidence="7 8">
    <name type="scientific">Afipia felis</name>
    <name type="common">Cat scratch disease bacillus</name>
    <dbReference type="NCBI Taxonomy" id="1035"/>
    <lineage>
        <taxon>Bacteria</taxon>
        <taxon>Pseudomonadati</taxon>
        <taxon>Pseudomonadota</taxon>
        <taxon>Alphaproteobacteria</taxon>
        <taxon>Hyphomicrobiales</taxon>
        <taxon>Nitrobacteraceae</taxon>
        <taxon>Afipia</taxon>
    </lineage>
</organism>
<feature type="domain" description="Tyr recombinase" evidence="6">
    <location>
        <begin position="237"/>
        <end position="440"/>
    </location>
</feature>
<dbReference type="PROSITE" id="PS51898">
    <property type="entry name" value="TYR_RECOMBINASE"/>
    <property type="match status" value="1"/>
</dbReference>
<comment type="caution">
    <text evidence="7">The sequence shown here is derived from an EMBL/GenBank/DDBJ whole genome shotgun (WGS) entry which is preliminary data.</text>
</comment>
<evidence type="ECO:0000313" key="7">
    <source>
        <dbReference type="EMBL" id="CEG10693.1"/>
    </source>
</evidence>
<comment type="similarity">
    <text evidence="1">Belongs to the 'phage' integrase family.</text>
</comment>
<proteinExistence type="inferred from homology"/>
<gene>
    <name evidence="7" type="primary">xerD_5</name>
    <name evidence="7" type="ORF">BN961_04135</name>
</gene>
<protein>
    <submittedName>
        <fullName evidence="7">Tyrosine recombinase XerD</fullName>
    </submittedName>
</protein>
<sequence>MNAWPDTDGRTIARYLGQLRLRCSTSPIYYRQALRTFQEVVIRDQRTPGQLGREVLETWLREYAMHWPMTTLLHRARIVNRFLDFLVGEALIVSNPIADLRAEYHAKSDKAIVRSLLAPDPDQALEALRQFPPFGSVLGDLMRNHIALMQARGYRYQTQARWFWRLDRFLQAHPELAGESVSIMLQHWAAARSTANHVAECEKLARALAKAQHHLDPNTKPRRPDPRPAQQVARQWRRPYIYSQEEVRRLLDIARAYPSPRSPLRPISLYTMLVLTYCAGLRLGELARLNLADIDLQVGTITIRETKFFKSRILPLADSPLSALREYLETRRKAKVPQSPDSGLFWHDQGNARYTSHAIAGCLVDILRRAGLKPAKGKTGPRIHDLRHSFVVNRILEWYRAGINPQDKLPFLATYLGHRDIHSTLVYITVTQELLQQANERFRTYASHCLHASEGVRP</sequence>
<dbReference type="GO" id="GO:0015074">
    <property type="term" value="P:DNA integration"/>
    <property type="evidence" value="ECO:0007669"/>
    <property type="project" value="UniProtKB-KW"/>
</dbReference>
<evidence type="ECO:0000256" key="5">
    <source>
        <dbReference type="SAM" id="MobiDB-lite"/>
    </source>
</evidence>
<dbReference type="GO" id="GO:0003677">
    <property type="term" value="F:DNA binding"/>
    <property type="evidence" value="ECO:0007669"/>
    <property type="project" value="UniProtKB-KW"/>
</dbReference>
<dbReference type="STRING" id="1035.BN961_04135"/>
<keyword evidence="3" id="KW-0238">DNA-binding</keyword>
<dbReference type="EMBL" id="CCAZ020000007">
    <property type="protein sequence ID" value="CEG10693.1"/>
    <property type="molecule type" value="Genomic_DNA"/>
</dbReference>
<keyword evidence="8" id="KW-1185">Reference proteome</keyword>
<evidence type="ECO:0000256" key="3">
    <source>
        <dbReference type="ARBA" id="ARBA00023125"/>
    </source>
</evidence>
<dbReference type="AlphaFoldDB" id="A0A090N8X6"/>
<dbReference type="InterPro" id="IPR011010">
    <property type="entry name" value="DNA_brk_join_enz"/>
</dbReference>
<keyword evidence="4" id="KW-0233">DNA recombination</keyword>
<dbReference type="Gene3D" id="1.10.443.10">
    <property type="entry name" value="Intergrase catalytic core"/>
    <property type="match status" value="1"/>
</dbReference>
<dbReference type="PANTHER" id="PTHR30349:SF41">
    <property type="entry name" value="INTEGRASE_RECOMBINASE PROTEIN MJ0367-RELATED"/>
    <property type="match status" value="1"/>
</dbReference>
<dbReference type="RefSeq" id="WP_048758266.1">
    <property type="nucleotide sequence ID" value="NZ_CCAZ020000007.1"/>
</dbReference>
<accession>A0A090N8X6</accession>
<evidence type="ECO:0000256" key="4">
    <source>
        <dbReference type="ARBA" id="ARBA00023172"/>
    </source>
</evidence>
<feature type="compositionally biased region" description="Basic and acidic residues" evidence="5">
    <location>
        <begin position="213"/>
        <end position="226"/>
    </location>
</feature>
<dbReference type="GO" id="GO:0006310">
    <property type="term" value="P:DNA recombination"/>
    <property type="evidence" value="ECO:0007669"/>
    <property type="project" value="UniProtKB-KW"/>
</dbReference>
<dbReference type="SUPFAM" id="SSF56349">
    <property type="entry name" value="DNA breaking-rejoining enzymes"/>
    <property type="match status" value="1"/>
</dbReference>
<dbReference type="OrthoDB" id="5464621at2"/>
<dbReference type="InterPro" id="IPR050090">
    <property type="entry name" value="Tyrosine_recombinase_XerCD"/>
</dbReference>
<evidence type="ECO:0000259" key="6">
    <source>
        <dbReference type="PROSITE" id="PS51898"/>
    </source>
</evidence>